<feature type="binding site" evidence="12">
    <location>
        <position position="96"/>
    </location>
    <ligand>
        <name>Mg(2+)</name>
        <dbReference type="ChEBI" id="CHEBI:18420"/>
        <label>1</label>
        <note>catalytic</note>
    </ligand>
</feature>
<evidence type="ECO:0000256" key="9">
    <source>
        <dbReference type="ARBA" id="ARBA00023102"/>
    </source>
</evidence>
<comment type="pathway">
    <text evidence="3">Amino-acid biosynthesis; L-histidine biosynthesis; L-histidine from 5-phospho-alpha-D-ribose 1-diphosphate: step 8/9.</text>
</comment>
<dbReference type="GO" id="GO:0052834">
    <property type="term" value="F:inositol monophosphate phosphatase activity"/>
    <property type="evidence" value="ECO:0007669"/>
    <property type="project" value="UniProtKB-EC"/>
</dbReference>
<evidence type="ECO:0000313" key="14">
    <source>
        <dbReference type="Proteomes" id="UP000434582"/>
    </source>
</evidence>
<comment type="cofactor">
    <cofactor evidence="2 12">
        <name>Mg(2+)</name>
        <dbReference type="ChEBI" id="CHEBI:18420"/>
    </cofactor>
</comment>
<keyword evidence="5" id="KW-0028">Amino-acid biosynthesis</keyword>
<dbReference type="Proteomes" id="UP000434582">
    <property type="component" value="Unassembled WGS sequence"/>
</dbReference>
<dbReference type="Gene3D" id="3.30.540.10">
    <property type="entry name" value="Fructose-1,6-Bisphosphatase, subunit A, domain 1"/>
    <property type="match status" value="1"/>
</dbReference>
<organism evidence="13 14">
    <name type="scientific">Roseospira navarrensis</name>
    <dbReference type="NCBI Taxonomy" id="140058"/>
    <lineage>
        <taxon>Bacteria</taxon>
        <taxon>Pseudomonadati</taxon>
        <taxon>Pseudomonadota</taxon>
        <taxon>Alphaproteobacteria</taxon>
        <taxon>Rhodospirillales</taxon>
        <taxon>Rhodospirillaceae</taxon>
        <taxon>Roseospira</taxon>
    </lineage>
</organism>
<keyword evidence="14" id="KW-1185">Reference proteome</keyword>
<dbReference type="Pfam" id="PF00459">
    <property type="entry name" value="Inositol_P"/>
    <property type="match status" value="1"/>
</dbReference>
<evidence type="ECO:0000256" key="4">
    <source>
        <dbReference type="ARBA" id="ARBA00009759"/>
    </source>
</evidence>
<evidence type="ECO:0000313" key="13">
    <source>
        <dbReference type="EMBL" id="MQX35905.1"/>
    </source>
</evidence>
<gene>
    <name evidence="13" type="primary">hisN</name>
    <name evidence="13" type="ORF">GHC57_05165</name>
</gene>
<dbReference type="InterPro" id="IPR020583">
    <property type="entry name" value="Inositol_monoP_metal-BS"/>
</dbReference>
<evidence type="ECO:0000256" key="2">
    <source>
        <dbReference type="ARBA" id="ARBA00001946"/>
    </source>
</evidence>
<keyword evidence="8 12" id="KW-0460">Magnesium</keyword>
<feature type="binding site" evidence="12">
    <location>
        <position position="217"/>
    </location>
    <ligand>
        <name>Mg(2+)</name>
        <dbReference type="ChEBI" id="CHEBI:18420"/>
        <label>1</label>
        <note>catalytic</note>
    </ligand>
</feature>
<evidence type="ECO:0000256" key="6">
    <source>
        <dbReference type="ARBA" id="ARBA00022723"/>
    </source>
</evidence>
<dbReference type="SUPFAM" id="SSF56655">
    <property type="entry name" value="Carbohydrate phosphatase"/>
    <property type="match status" value="1"/>
</dbReference>
<feature type="binding site" evidence="12">
    <location>
        <position position="95"/>
    </location>
    <ligand>
        <name>Mg(2+)</name>
        <dbReference type="ChEBI" id="CHEBI:18420"/>
        <label>1</label>
        <note>catalytic</note>
    </ligand>
</feature>
<proteinExistence type="inferred from homology"/>
<evidence type="ECO:0000256" key="12">
    <source>
        <dbReference type="PIRSR" id="PIRSR600760-2"/>
    </source>
</evidence>
<dbReference type="RefSeq" id="WP_153341871.1">
    <property type="nucleotide sequence ID" value="NZ_WIVE01000010.1"/>
</dbReference>
<comment type="similarity">
    <text evidence="4">Belongs to the inositol monophosphatase superfamily.</text>
</comment>
<feature type="binding site" evidence="12">
    <location>
        <position position="93"/>
    </location>
    <ligand>
        <name>Mg(2+)</name>
        <dbReference type="ChEBI" id="CHEBI:18420"/>
        <label>2</label>
    </ligand>
</feature>
<dbReference type="Gene3D" id="3.40.190.80">
    <property type="match status" value="1"/>
</dbReference>
<dbReference type="InterPro" id="IPR051090">
    <property type="entry name" value="Inositol_monoP_superfamily"/>
</dbReference>
<protein>
    <recommendedName>
        <fullName evidence="11">Histidinol-phosphatase</fullName>
        <ecNumber evidence="11">3.1.3.15</ecNumber>
    </recommendedName>
</protein>
<sequence>MTTPSDLPLADIQALQPLAEQLADAAREATLARFRSPALAVETKGDLSPVTAADRASEAVMRTLLATHCPDHGILGEEEGGSGLDREFVWVLDPIDGTRSFVTGSPLWGTLIALCWKGRPVLGVIDAPAAGERWIGCAGRPTTHNGQPCRTRAVAGLEQAFVFTSSPDLFTDADRPGFDALSARVAERRFSADCFAYGMLSAGWIDLVLDPGMQPYDYMALVPVVEGAGGVISDRSGAPLSMTGDGWVVAAGDAALHAQALAVLTGR</sequence>
<dbReference type="PROSITE" id="PS00629">
    <property type="entry name" value="IMP_1"/>
    <property type="match status" value="1"/>
</dbReference>
<evidence type="ECO:0000256" key="7">
    <source>
        <dbReference type="ARBA" id="ARBA00022801"/>
    </source>
</evidence>
<dbReference type="PANTHER" id="PTHR43200:SF6">
    <property type="entry name" value="3'(2'),5'-BISPHOSPHATE NUCLEOTIDASE"/>
    <property type="match status" value="1"/>
</dbReference>
<evidence type="ECO:0000256" key="1">
    <source>
        <dbReference type="ARBA" id="ARBA00001033"/>
    </source>
</evidence>
<dbReference type="CDD" id="cd01641">
    <property type="entry name" value="Bacterial_IMPase_like_1"/>
    <property type="match status" value="1"/>
</dbReference>
<evidence type="ECO:0000256" key="5">
    <source>
        <dbReference type="ARBA" id="ARBA00022605"/>
    </source>
</evidence>
<keyword evidence="7 13" id="KW-0378">Hydrolase</keyword>
<dbReference type="InterPro" id="IPR000760">
    <property type="entry name" value="Inositol_monophosphatase-like"/>
</dbReference>
<dbReference type="GO" id="GO:0046872">
    <property type="term" value="F:metal ion binding"/>
    <property type="evidence" value="ECO:0007669"/>
    <property type="project" value="UniProtKB-KW"/>
</dbReference>
<dbReference type="FunFam" id="3.30.540.10:FF:000003">
    <property type="entry name" value="Inositol-1-monophosphatase"/>
    <property type="match status" value="1"/>
</dbReference>
<dbReference type="NCBIfam" id="TIGR02067">
    <property type="entry name" value="his_9_HisN"/>
    <property type="match status" value="1"/>
</dbReference>
<dbReference type="GO" id="GO:0004401">
    <property type="term" value="F:histidinol-phosphatase activity"/>
    <property type="evidence" value="ECO:0007669"/>
    <property type="project" value="UniProtKB-UniRule"/>
</dbReference>
<evidence type="ECO:0000256" key="3">
    <source>
        <dbReference type="ARBA" id="ARBA00004970"/>
    </source>
</evidence>
<dbReference type="PRINTS" id="PR00377">
    <property type="entry name" value="IMPHPHTASES"/>
</dbReference>
<dbReference type="EMBL" id="WIVE01000010">
    <property type="protein sequence ID" value="MQX35905.1"/>
    <property type="molecule type" value="Genomic_DNA"/>
</dbReference>
<evidence type="ECO:0000256" key="8">
    <source>
        <dbReference type="ARBA" id="ARBA00022842"/>
    </source>
</evidence>
<dbReference type="OrthoDB" id="9785695at2"/>
<keyword evidence="6 12" id="KW-0479">Metal-binding</keyword>
<keyword evidence="9" id="KW-0368">Histidine biosynthesis</keyword>
<dbReference type="UniPathway" id="UPA00031">
    <property type="reaction ID" value="UER00013"/>
</dbReference>
<dbReference type="GO" id="GO:0000105">
    <property type="term" value="P:L-histidine biosynthetic process"/>
    <property type="evidence" value="ECO:0007669"/>
    <property type="project" value="UniProtKB-UniRule"/>
</dbReference>
<name>A0A7X2D479_9PROT</name>
<evidence type="ECO:0000256" key="11">
    <source>
        <dbReference type="NCBIfam" id="TIGR02067"/>
    </source>
</evidence>
<dbReference type="EC" id="3.1.3.15" evidence="11"/>
<comment type="catalytic activity">
    <reaction evidence="1">
        <text>a myo-inositol phosphate + H2O = myo-inositol + phosphate</text>
        <dbReference type="Rhea" id="RHEA:24056"/>
        <dbReference type="ChEBI" id="CHEBI:15377"/>
        <dbReference type="ChEBI" id="CHEBI:17268"/>
        <dbReference type="ChEBI" id="CHEBI:43474"/>
        <dbReference type="ChEBI" id="CHEBI:84139"/>
        <dbReference type="EC" id="3.1.3.25"/>
    </reaction>
</comment>
<dbReference type="InterPro" id="IPR011809">
    <property type="entry name" value="His_9_proposed"/>
</dbReference>
<evidence type="ECO:0000256" key="10">
    <source>
        <dbReference type="ARBA" id="ARBA00049158"/>
    </source>
</evidence>
<feature type="binding site" evidence="12">
    <location>
        <position position="77"/>
    </location>
    <ligand>
        <name>Mg(2+)</name>
        <dbReference type="ChEBI" id="CHEBI:18420"/>
        <label>1</label>
        <note>catalytic</note>
    </ligand>
</feature>
<reference evidence="13 14" key="1">
    <citation type="submission" date="2019-10" db="EMBL/GenBank/DDBJ databases">
        <title>Draft whole-genome sequence of the purple nonsulfur photosynthetic bacterium Roseospira navarrensis DSM 15114.</title>
        <authorList>
            <person name="Kyndt J.A."/>
            <person name="Meyer T.E."/>
        </authorList>
    </citation>
    <scope>NUCLEOTIDE SEQUENCE [LARGE SCALE GENOMIC DNA]</scope>
    <source>
        <strain evidence="13 14">DSM 15114</strain>
    </source>
</reference>
<accession>A0A7X2D479</accession>
<comment type="catalytic activity">
    <reaction evidence="10">
        <text>L-histidinol phosphate + H2O = L-histidinol + phosphate</text>
        <dbReference type="Rhea" id="RHEA:14465"/>
        <dbReference type="ChEBI" id="CHEBI:15377"/>
        <dbReference type="ChEBI" id="CHEBI:43474"/>
        <dbReference type="ChEBI" id="CHEBI:57699"/>
        <dbReference type="ChEBI" id="CHEBI:57980"/>
        <dbReference type="EC" id="3.1.3.15"/>
    </reaction>
</comment>
<comment type="caution">
    <text evidence="13">The sequence shown here is derived from an EMBL/GenBank/DDBJ whole genome shotgun (WGS) entry which is preliminary data.</text>
</comment>
<dbReference type="PANTHER" id="PTHR43200">
    <property type="entry name" value="PHOSPHATASE"/>
    <property type="match status" value="1"/>
</dbReference>
<dbReference type="AlphaFoldDB" id="A0A7X2D479"/>